<evidence type="ECO:0000256" key="1">
    <source>
        <dbReference type="SAM" id="SignalP"/>
    </source>
</evidence>
<proteinExistence type="predicted"/>
<sequence>MKLLFLLHVFQLFQYRELPCPASGNFAFADDSPRTDALPSLHLPPSAPPSAISKEQFAPSAFVVLGPPPYEMVILA</sequence>
<keyword evidence="1" id="KW-0732">Signal</keyword>
<gene>
    <name evidence="2" type="ORF">K505DRAFT_327867</name>
</gene>
<reference evidence="2" key="1">
    <citation type="journal article" date="2020" name="Stud. Mycol.">
        <title>101 Dothideomycetes genomes: a test case for predicting lifestyles and emergence of pathogens.</title>
        <authorList>
            <person name="Haridas S."/>
            <person name="Albert R."/>
            <person name="Binder M."/>
            <person name="Bloem J."/>
            <person name="Labutti K."/>
            <person name="Salamov A."/>
            <person name="Andreopoulos B."/>
            <person name="Baker S."/>
            <person name="Barry K."/>
            <person name="Bills G."/>
            <person name="Bluhm B."/>
            <person name="Cannon C."/>
            <person name="Castanera R."/>
            <person name="Culley D."/>
            <person name="Daum C."/>
            <person name="Ezra D."/>
            <person name="Gonzalez J."/>
            <person name="Henrissat B."/>
            <person name="Kuo A."/>
            <person name="Liang C."/>
            <person name="Lipzen A."/>
            <person name="Lutzoni F."/>
            <person name="Magnuson J."/>
            <person name="Mondo S."/>
            <person name="Nolan M."/>
            <person name="Ohm R."/>
            <person name="Pangilinan J."/>
            <person name="Park H.-J."/>
            <person name="Ramirez L."/>
            <person name="Alfaro M."/>
            <person name="Sun H."/>
            <person name="Tritt A."/>
            <person name="Yoshinaga Y."/>
            <person name="Zwiers L.-H."/>
            <person name="Turgeon B."/>
            <person name="Goodwin S."/>
            <person name="Spatafora J."/>
            <person name="Crous P."/>
            <person name="Grigoriev I."/>
        </authorList>
    </citation>
    <scope>NUCLEOTIDE SEQUENCE</scope>
    <source>
        <strain evidence="2">CBS 109.77</strain>
    </source>
</reference>
<dbReference type="Proteomes" id="UP000799757">
    <property type="component" value="Unassembled WGS sequence"/>
</dbReference>
<evidence type="ECO:0000313" key="2">
    <source>
        <dbReference type="EMBL" id="KAF2790019.1"/>
    </source>
</evidence>
<keyword evidence="3" id="KW-1185">Reference proteome</keyword>
<feature type="chain" id="PRO_5025455685" description="Secreted protein" evidence="1">
    <location>
        <begin position="16"/>
        <end position="76"/>
    </location>
</feature>
<feature type="signal peptide" evidence="1">
    <location>
        <begin position="1"/>
        <end position="15"/>
    </location>
</feature>
<evidence type="ECO:0008006" key="4">
    <source>
        <dbReference type="Google" id="ProtNLM"/>
    </source>
</evidence>
<evidence type="ECO:0000313" key="3">
    <source>
        <dbReference type="Proteomes" id="UP000799757"/>
    </source>
</evidence>
<dbReference type="AlphaFoldDB" id="A0A6A6X0Z4"/>
<protein>
    <recommendedName>
        <fullName evidence="4">Secreted protein</fullName>
    </recommendedName>
</protein>
<dbReference type="EMBL" id="MU002099">
    <property type="protein sequence ID" value="KAF2790019.1"/>
    <property type="molecule type" value="Genomic_DNA"/>
</dbReference>
<name>A0A6A6X0Z4_9PLEO</name>
<accession>A0A6A6X0Z4</accession>
<organism evidence="2 3">
    <name type="scientific">Melanomma pulvis-pyrius CBS 109.77</name>
    <dbReference type="NCBI Taxonomy" id="1314802"/>
    <lineage>
        <taxon>Eukaryota</taxon>
        <taxon>Fungi</taxon>
        <taxon>Dikarya</taxon>
        <taxon>Ascomycota</taxon>
        <taxon>Pezizomycotina</taxon>
        <taxon>Dothideomycetes</taxon>
        <taxon>Pleosporomycetidae</taxon>
        <taxon>Pleosporales</taxon>
        <taxon>Melanommataceae</taxon>
        <taxon>Melanomma</taxon>
    </lineage>
</organism>